<gene>
    <name evidence="1" type="ORF">G5I_01242</name>
</gene>
<organism evidence="2">
    <name type="scientific">Acromyrmex echinatior</name>
    <name type="common">Panamanian leafcutter ant</name>
    <name type="synonym">Acromyrmex octospinosus echinatior</name>
    <dbReference type="NCBI Taxonomy" id="103372"/>
    <lineage>
        <taxon>Eukaryota</taxon>
        <taxon>Metazoa</taxon>
        <taxon>Ecdysozoa</taxon>
        <taxon>Arthropoda</taxon>
        <taxon>Hexapoda</taxon>
        <taxon>Insecta</taxon>
        <taxon>Pterygota</taxon>
        <taxon>Neoptera</taxon>
        <taxon>Endopterygota</taxon>
        <taxon>Hymenoptera</taxon>
        <taxon>Apocrita</taxon>
        <taxon>Aculeata</taxon>
        <taxon>Formicoidea</taxon>
        <taxon>Formicidae</taxon>
        <taxon>Myrmicinae</taxon>
        <taxon>Acromyrmex</taxon>
    </lineage>
</organism>
<dbReference type="eggNOG" id="ENOG502T25G">
    <property type="taxonomic scope" value="Eukaryota"/>
</dbReference>
<dbReference type="AlphaFoldDB" id="F4W734"/>
<evidence type="ECO:0000313" key="2">
    <source>
        <dbReference type="Proteomes" id="UP000007755"/>
    </source>
</evidence>
<reference evidence="1" key="1">
    <citation type="submission" date="2011-02" db="EMBL/GenBank/DDBJ databases">
        <title>The genome of the leaf-cutting ant Acromyrmex echinatior suggests key adaptations to social evolution and fungus farming.</title>
        <authorList>
            <person name="Nygaard S."/>
            <person name="Zhang G."/>
        </authorList>
    </citation>
    <scope>NUCLEOTIDE SEQUENCE</scope>
</reference>
<accession>F4W734</accession>
<protein>
    <submittedName>
        <fullName evidence="1">Uncharacterized protein</fullName>
    </submittedName>
</protein>
<keyword evidence="2" id="KW-1185">Reference proteome</keyword>
<sequence>MALPLEIDRSNVDGTRETPAVRRGIIELMLLKYLRVLRDRAADWDIKIQLAQEKKKLGLINNSKNKSASQGASLKSGQISIFRYNVPPPELVVGVRESLMLLESLFLSNDGLHIIKTMHRLWDMIYFQKAQSVKDRVIESIKAHLYYQHRKYDEEDRLKWENDNNLIWQYVDKVDLYKGKCKFCKHICHGAYMCKVNSHLRKEHSQEIRAIVQKEIANKSLTQYFKVDEEKFIAWCKCCNVRLDIFYGTNVLIHHFCVKTKSLRSPQEPEDNDVNRMTQQSIVTENANTSFHHDDINRQAHHDNLNKVLGNQENQQRSPQEPEDNDVNRMTQQSIVTENANTSFHHDDINRQAHHDNLNKALGNQENQQRSPQEPEDNDVNRMTQQSIVTENANTSFHHDDINRQAHHDNLNRALGNQENQQRSPQEPEDNDVNRMTQQSIVTENANTSFHHDDINRQAHHDNLNKALGNQENQQRSPQEPEDNDVNRMTQQSIVTENANTNFHHDDINRQAPQNQDQQSYKYEKGAADNNEYRMMQQEAAENMATRYHHESIYWHDFKNQEGQQSSEENYANNTVFFADDVSNVSFHDGTNWQALGYQIDQQSYCRERISRGNPWRTLNAVVTVNADCHLAVDAAVVVSAESDNRAPAPPDVDLPDAYVDRPSSETPCHKAHIETACSRKITEAICGIGRKLSANAPLKSIWRHCYPNKDATAIRYTTIVTMRNLARIPRLGIIYTFVAEKLPRNISESLLERKILLISLSPQLHFKEFDDVEACTSFSGNCCKHRKEKKSSRCPAIETIFNCSLCVFRLDVKTKDRSSLPAIVVIDRRYARATFGRRPRRKKFKGEHATSCNSEDKTWTCTSIVATGLLLTIAIIDAHAIPSYAETLSYGPPLCPVNIESMRTHQYGCRYVSSYPTSDETSCHNIDRDKASCRNGSAEFISEITSRLPIQQKIEAILLQCYNITDCNVTLQREERPVFARDVRLLCDDIFAMNKS</sequence>
<name>F4W734_ACREC</name>
<evidence type="ECO:0000313" key="1">
    <source>
        <dbReference type="EMBL" id="EGI70024.1"/>
    </source>
</evidence>
<dbReference type="EMBL" id="GL887802">
    <property type="protein sequence ID" value="EGI70024.1"/>
    <property type="molecule type" value="Genomic_DNA"/>
</dbReference>
<dbReference type="Proteomes" id="UP000007755">
    <property type="component" value="Unassembled WGS sequence"/>
</dbReference>
<dbReference type="InParanoid" id="F4W734"/>
<proteinExistence type="predicted"/>
<dbReference type="OrthoDB" id="7535775at2759"/>